<organism evidence="4 6">
    <name type="scientific">Rotaria sordida</name>
    <dbReference type="NCBI Taxonomy" id="392033"/>
    <lineage>
        <taxon>Eukaryota</taxon>
        <taxon>Metazoa</taxon>
        <taxon>Spiralia</taxon>
        <taxon>Gnathifera</taxon>
        <taxon>Rotifera</taxon>
        <taxon>Eurotatoria</taxon>
        <taxon>Bdelloidea</taxon>
        <taxon>Philodinida</taxon>
        <taxon>Philodinidae</taxon>
        <taxon>Rotaria</taxon>
    </lineage>
</organism>
<dbReference type="InterPro" id="IPR024114">
    <property type="entry name" value="Islet_autoAg_Ica1/Ica1-like"/>
</dbReference>
<protein>
    <recommendedName>
        <fullName evidence="2">AH domain-containing protein</fullName>
    </recommendedName>
</protein>
<sequence length="542" mass="61223">MSYKNSNNFSYDKHAEHQDRTSLGKLRSKYWTTKQLVIKKLGREEDEFIIASDADVDAKLELVYTIKRSCHDLFRIMEQYQKNVLFLSHEETDMARFLKDYAQMDKTRAGKMMASVSKVLAYTAQQRLTLRQPLLRLHNEIETFRHRAVTDTLATVKRMETARTEYRGSILWLKDASVQLDPEKQLEKFRRVQSQVKTTKTEYERLKSDVIQKIDLLTASRCNMYSHVLAAYQKNLLSFWAKTSKIMSAVAESFQGYQHYEFTVIKDLAEPSRLLAEMNSSSFMDKTKQEVKKEKQLTKTDDDTLIDINESTDNLTKEETISTDVAQKKETIDPIEPINALIDISDVQLDDQLLEIEKLTTIDQAAIAAANTKTTPSTSTSGDNLVDLLDSSTEQEKFFSDFLAPLSSETNNNNNINMDLFGINESNSFDADWTAAFGNNNTLNQQNFQTSTIQDNSSGSNNNFLPSSLLSELLSSANKTNKPAIASSSSSSTTNSKPKPPPSTTGKSNDKSNWLNLFAELDPIQNPDAIGKIAGDEADRNC</sequence>
<dbReference type="Pfam" id="PF06456">
    <property type="entry name" value="Arfaptin"/>
    <property type="match status" value="1"/>
</dbReference>
<dbReference type="FunFam" id="1.20.1270.60:FF:000068">
    <property type="entry name" value="Islet cell autoantigen"/>
    <property type="match status" value="1"/>
</dbReference>
<evidence type="ECO:0000256" key="1">
    <source>
        <dbReference type="SAM" id="MobiDB-lite"/>
    </source>
</evidence>
<dbReference type="SMART" id="SM01237">
    <property type="entry name" value="ICA69"/>
    <property type="match status" value="1"/>
</dbReference>
<dbReference type="InterPro" id="IPR027267">
    <property type="entry name" value="AH/BAR_dom_sf"/>
</dbReference>
<evidence type="ECO:0000313" key="6">
    <source>
        <dbReference type="Proteomes" id="UP000663889"/>
    </source>
</evidence>
<dbReference type="Proteomes" id="UP000663889">
    <property type="component" value="Unassembled WGS sequence"/>
</dbReference>
<name>A0A815D6V4_9BILA</name>
<dbReference type="SUPFAM" id="SSF103657">
    <property type="entry name" value="BAR/IMD domain-like"/>
    <property type="match status" value="1"/>
</dbReference>
<feature type="compositionally biased region" description="Low complexity" evidence="1">
    <location>
        <begin position="487"/>
        <end position="497"/>
    </location>
</feature>
<evidence type="ECO:0000313" key="4">
    <source>
        <dbReference type="EMBL" id="CAF1296788.1"/>
    </source>
</evidence>
<gene>
    <name evidence="5" type="ORF">OTI717_LOCUS9876</name>
    <name evidence="3" type="ORF">RFH988_LOCUS22440</name>
    <name evidence="4" type="ORF">SEV965_LOCUS26070</name>
</gene>
<comment type="caution">
    <text evidence="4">The sequence shown here is derived from an EMBL/GenBank/DDBJ whole genome shotgun (WGS) entry which is preliminary data.</text>
</comment>
<dbReference type="Proteomes" id="UP000663882">
    <property type="component" value="Unassembled WGS sequence"/>
</dbReference>
<dbReference type="GO" id="GO:0005794">
    <property type="term" value="C:Golgi apparatus"/>
    <property type="evidence" value="ECO:0007669"/>
    <property type="project" value="TreeGrafter"/>
</dbReference>
<dbReference type="Gene3D" id="1.20.1270.60">
    <property type="entry name" value="Arfaptin homology (AH) domain/BAR domain"/>
    <property type="match status" value="1"/>
</dbReference>
<feature type="region of interest" description="Disordered" evidence="1">
    <location>
        <begin position="480"/>
        <end position="514"/>
    </location>
</feature>
<feature type="domain" description="AH" evidence="2">
    <location>
        <begin position="51"/>
        <end position="252"/>
    </location>
</feature>
<accession>A0A815D6V4</accession>
<reference evidence="4" key="1">
    <citation type="submission" date="2021-02" db="EMBL/GenBank/DDBJ databases">
        <authorList>
            <person name="Nowell W R."/>
        </authorList>
    </citation>
    <scope>NUCLEOTIDE SEQUENCE</scope>
</reference>
<dbReference type="PANTHER" id="PTHR10164:SF4">
    <property type="entry name" value="GH23156P"/>
    <property type="match status" value="1"/>
</dbReference>
<dbReference type="GO" id="GO:0019904">
    <property type="term" value="F:protein domain specific binding"/>
    <property type="evidence" value="ECO:0007669"/>
    <property type="project" value="InterPro"/>
</dbReference>
<dbReference type="PROSITE" id="PS50870">
    <property type="entry name" value="AH"/>
    <property type="match status" value="1"/>
</dbReference>
<evidence type="ECO:0000313" key="5">
    <source>
        <dbReference type="EMBL" id="CAF3660097.1"/>
    </source>
</evidence>
<evidence type="ECO:0000259" key="2">
    <source>
        <dbReference type="PROSITE" id="PS50870"/>
    </source>
</evidence>
<dbReference type="EMBL" id="CAJOAX010000861">
    <property type="protein sequence ID" value="CAF3660097.1"/>
    <property type="molecule type" value="Genomic_DNA"/>
</dbReference>
<dbReference type="Pfam" id="PF04629">
    <property type="entry name" value="ICA69"/>
    <property type="match status" value="1"/>
</dbReference>
<dbReference type="OrthoDB" id="2126778at2759"/>
<proteinExistence type="predicted"/>
<dbReference type="GO" id="GO:0051049">
    <property type="term" value="P:regulation of transport"/>
    <property type="evidence" value="ECO:0007669"/>
    <property type="project" value="TreeGrafter"/>
</dbReference>
<dbReference type="EMBL" id="CAJNOU010002168">
    <property type="protein sequence ID" value="CAF1296788.1"/>
    <property type="molecule type" value="Genomic_DNA"/>
</dbReference>
<dbReference type="EMBL" id="CAJNOO010001491">
    <property type="protein sequence ID" value="CAF1161096.1"/>
    <property type="molecule type" value="Genomic_DNA"/>
</dbReference>
<evidence type="ECO:0000313" key="3">
    <source>
        <dbReference type="EMBL" id="CAF1161096.1"/>
    </source>
</evidence>
<dbReference type="InterPro" id="IPR010504">
    <property type="entry name" value="AH_dom"/>
</dbReference>
<dbReference type="PANTHER" id="PTHR10164">
    <property type="entry name" value="ISLET CELL AUTOANTIGEN 1"/>
    <property type="match status" value="1"/>
</dbReference>
<dbReference type="AlphaFoldDB" id="A0A815D6V4"/>
<dbReference type="InterPro" id="IPR006723">
    <property type="entry name" value="Islet_autoAg_Ica1_C"/>
</dbReference>
<dbReference type="SMART" id="SM01015">
    <property type="entry name" value="Arfaptin"/>
    <property type="match status" value="1"/>
</dbReference>
<dbReference type="Proteomes" id="UP000663823">
    <property type="component" value="Unassembled WGS sequence"/>
</dbReference>